<proteinExistence type="predicted"/>
<dbReference type="EMBL" id="NHTK01000856">
    <property type="protein sequence ID" value="PPR05061.1"/>
    <property type="molecule type" value="Genomic_DNA"/>
</dbReference>
<sequence>MSHKLIVLGKDQIEKGFNIAKFENTQASAIEILQTVSLYDNGLTEVYNRAEDIVFAELLERIGNAYQRRQSLQEERTQLLTDPNPKLDDILLADFRDVDKRLVSNIHRLATYKFPPHRLCGDVRGTAYQYLRGITLSSEQFVRDIEAALTLLSSSSESTQPSRRHDLEETLLAARMDVQAAYSRLLDFGLRPPGFEPFVPTISFPVCSSSKLAQTSTPVYNWRTFPYQDVGDEVFQQVSEGIESPSQQGHPITPGNPIDLPLTHAEGSQDHGIENSSMGSTDHQRHSPTPIHPISSSRSRDEGSQVHSNAHDTIEGSNCDESLLSTLLPFFALTPL</sequence>
<organism evidence="2 3">
    <name type="scientific">Panaeolus cyanescens</name>
    <dbReference type="NCBI Taxonomy" id="181874"/>
    <lineage>
        <taxon>Eukaryota</taxon>
        <taxon>Fungi</taxon>
        <taxon>Dikarya</taxon>
        <taxon>Basidiomycota</taxon>
        <taxon>Agaricomycotina</taxon>
        <taxon>Agaricomycetes</taxon>
        <taxon>Agaricomycetidae</taxon>
        <taxon>Agaricales</taxon>
        <taxon>Agaricineae</taxon>
        <taxon>Galeropsidaceae</taxon>
        <taxon>Panaeolus</taxon>
    </lineage>
</organism>
<keyword evidence="3" id="KW-1185">Reference proteome</keyword>
<dbReference type="AlphaFoldDB" id="A0A409YPY4"/>
<dbReference type="Proteomes" id="UP000284842">
    <property type="component" value="Unassembled WGS sequence"/>
</dbReference>
<feature type="region of interest" description="Disordered" evidence="1">
    <location>
        <begin position="241"/>
        <end position="317"/>
    </location>
</feature>
<evidence type="ECO:0000313" key="2">
    <source>
        <dbReference type="EMBL" id="PPR05061.1"/>
    </source>
</evidence>
<gene>
    <name evidence="2" type="ORF">CVT24_010193</name>
</gene>
<feature type="compositionally biased region" description="Polar residues" evidence="1">
    <location>
        <begin position="241"/>
        <end position="250"/>
    </location>
</feature>
<protein>
    <submittedName>
        <fullName evidence="2">Uncharacterized protein</fullName>
    </submittedName>
</protein>
<name>A0A409YPY4_9AGAR</name>
<feature type="compositionally biased region" description="Low complexity" evidence="1">
    <location>
        <begin position="287"/>
        <end position="297"/>
    </location>
</feature>
<accession>A0A409YPY4</accession>
<feature type="compositionally biased region" description="Basic and acidic residues" evidence="1">
    <location>
        <begin position="298"/>
        <end position="314"/>
    </location>
</feature>
<dbReference type="InParanoid" id="A0A409YPY4"/>
<reference evidence="2 3" key="1">
    <citation type="journal article" date="2018" name="Evol. Lett.">
        <title>Horizontal gene cluster transfer increased hallucinogenic mushroom diversity.</title>
        <authorList>
            <person name="Reynolds H.T."/>
            <person name="Vijayakumar V."/>
            <person name="Gluck-Thaler E."/>
            <person name="Korotkin H.B."/>
            <person name="Matheny P.B."/>
            <person name="Slot J.C."/>
        </authorList>
    </citation>
    <scope>NUCLEOTIDE SEQUENCE [LARGE SCALE GENOMIC DNA]</scope>
    <source>
        <strain evidence="2 3">2629</strain>
    </source>
</reference>
<evidence type="ECO:0000313" key="3">
    <source>
        <dbReference type="Proteomes" id="UP000284842"/>
    </source>
</evidence>
<evidence type="ECO:0000256" key="1">
    <source>
        <dbReference type="SAM" id="MobiDB-lite"/>
    </source>
</evidence>
<comment type="caution">
    <text evidence="2">The sequence shown here is derived from an EMBL/GenBank/DDBJ whole genome shotgun (WGS) entry which is preliminary data.</text>
</comment>